<dbReference type="InterPro" id="IPR036965">
    <property type="entry name" value="Terpene_synth_N_sf"/>
</dbReference>
<dbReference type="AlphaFoldDB" id="A0A9K3JMP8"/>
<sequence length="169" mass="19251">MLYSLEGMKDLEWDKLLKLQSKNGSFLSSPAATAFAFMQTKDQKCLAYLTNLVAKFKGGVPNAYPVDMYERIWIVDRLQRLGIARYFSSEIKDCLTYIYRYIIKLELKLENYIKGKITKMSPSCVHGRTHPVWEASGSKVEESMNEVVTCVQQSQKGSSCVSGLFRSVH</sequence>
<dbReference type="GO" id="GO:0010333">
    <property type="term" value="F:terpene synthase activity"/>
    <property type="evidence" value="ECO:0007669"/>
    <property type="project" value="InterPro"/>
</dbReference>
<keyword evidence="6" id="KW-1185">Reference proteome</keyword>
<accession>A0A9K3JMP8</accession>
<feature type="domain" description="Terpene synthase N-terminal" evidence="4">
    <location>
        <begin position="12"/>
        <end position="104"/>
    </location>
</feature>
<dbReference type="GO" id="GO:0046872">
    <property type="term" value="F:metal ion binding"/>
    <property type="evidence" value="ECO:0007669"/>
    <property type="project" value="UniProtKB-KW"/>
</dbReference>
<dbReference type="Gramene" id="mRNA:HanXRQr2_Chr02g0060161">
    <property type="protein sequence ID" value="mRNA:HanXRQr2_Chr02g0060161"/>
    <property type="gene ID" value="HanXRQr2_Chr02g0060161"/>
</dbReference>
<dbReference type="GO" id="GO:0016114">
    <property type="term" value="P:terpenoid biosynthetic process"/>
    <property type="evidence" value="ECO:0007669"/>
    <property type="project" value="InterPro"/>
</dbReference>
<dbReference type="EMBL" id="MNCJ02000317">
    <property type="protein sequence ID" value="KAF5818039.1"/>
    <property type="molecule type" value="Genomic_DNA"/>
</dbReference>
<gene>
    <name evidence="5" type="ORF">HanXRQr2_Chr02g0060161</name>
</gene>
<dbReference type="Proteomes" id="UP000215914">
    <property type="component" value="Unassembled WGS sequence"/>
</dbReference>
<keyword evidence="3" id="KW-0460">Magnesium</keyword>
<dbReference type="InterPro" id="IPR008930">
    <property type="entry name" value="Terpenoid_cyclase/PrenylTrfase"/>
</dbReference>
<proteinExistence type="predicted"/>
<dbReference type="PANTHER" id="PTHR31739">
    <property type="entry name" value="ENT-COPALYL DIPHOSPHATE SYNTHASE, CHLOROPLASTIC"/>
    <property type="match status" value="1"/>
</dbReference>
<dbReference type="Pfam" id="PF01397">
    <property type="entry name" value="Terpene_synth"/>
    <property type="match status" value="1"/>
</dbReference>
<name>A0A9K3JMP8_HELAN</name>
<comment type="caution">
    <text evidence="5">The sequence shown here is derived from an EMBL/GenBank/DDBJ whole genome shotgun (WGS) entry which is preliminary data.</text>
</comment>
<dbReference type="SUPFAM" id="SSF48239">
    <property type="entry name" value="Terpenoid cyclases/Protein prenyltransferases"/>
    <property type="match status" value="1"/>
</dbReference>
<dbReference type="InterPro" id="IPR001906">
    <property type="entry name" value="Terpene_synth_N"/>
</dbReference>
<dbReference type="InterPro" id="IPR050148">
    <property type="entry name" value="Terpene_synthase-like"/>
</dbReference>
<evidence type="ECO:0000259" key="4">
    <source>
        <dbReference type="Pfam" id="PF01397"/>
    </source>
</evidence>
<dbReference type="GO" id="GO:0009905">
    <property type="term" value="F:ent-copalyl diphosphate synthase activity"/>
    <property type="evidence" value="ECO:0007669"/>
    <property type="project" value="UniProtKB-EC"/>
</dbReference>
<evidence type="ECO:0000313" key="6">
    <source>
        <dbReference type="Proteomes" id="UP000215914"/>
    </source>
</evidence>
<dbReference type="EC" id="5.5.1.13" evidence="5"/>
<evidence type="ECO:0000256" key="3">
    <source>
        <dbReference type="ARBA" id="ARBA00022842"/>
    </source>
</evidence>
<protein>
    <submittedName>
        <fullName evidence="5">Ent-copalyl diphosphate synthase</fullName>
        <ecNumber evidence="5">5.5.1.13</ecNumber>
    </submittedName>
</protein>
<keyword evidence="2" id="KW-0479">Metal-binding</keyword>
<keyword evidence="5" id="KW-0413">Isomerase</keyword>
<evidence type="ECO:0000256" key="1">
    <source>
        <dbReference type="ARBA" id="ARBA00001946"/>
    </source>
</evidence>
<reference evidence="5" key="2">
    <citation type="submission" date="2020-06" db="EMBL/GenBank/DDBJ databases">
        <title>Helianthus annuus Genome sequencing and assembly Release 2.</title>
        <authorList>
            <person name="Gouzy J."/>
            <person name="Langlade N."/>
            <person name="Munos S."/>
        </authorList>
    </citation>
    <scope>NUCLEOTIDE SEQUENCE</scope>
    <source>
        <tissue evidence="5">Leaves</tissue>
    </source>
</reference>
<evidence type="ECO:0000313" key="5">
    <source>
        <dbReference type="EMBL" id="KAF5818039.1"/>
    </source>
</evidence>
<organism evidence="5 6">
    <name type="scientific">Helianthus annuus</name>
    <name type="common">Common sunflower</name>
    <dbReference type="NCBI Taxonomy" id="4232"/>
    <lineage>
        <taxon>Eukaryota</taxon>
        <taxon>Viridiplantae</taxon>
        <taxon>Streptophyta</taxon>
        <taxon>Embryophyta</taxon>
        <taxon>Tracheophyta</taxon>
        <taxon>Spermatophyta</taxon>
        <taxon>Magnoliopsida</taxon>
        <taxon>eudicotyledons</taxon>
        <taxon>Gunneridae</taxon>
        <taxon>Pentapetalae</taxon>
        <taxon>asterids</taxon>
        <taxon>campanulids</taxon>
        <taxon>Asterales</taxon>
        <taxon>Asteraceae</taxon>
        <taxon>Asteroideae</taxon>
        <taxon>Heliantheae alliance</taxon>
        <taxon>Heliantheae</taxon>
        <taxon>Helianthus</taxon>
    </lineage>
</organism>
<dbReference type="PANTHER" id="PTHR31739:SF4">
    <property type="entry name" value="ENT-COPALYL DIPHOSPHATE SYNTHASE, CHLOROPLASTIC"/>
    <property type="match status" value="1"/>
</dbReference>
<reference evidence="5" key="1">
    <citation type="journal article" date="2017" name="Nature">
        <title>The sunflower genome provides insights into oil metabolism, flowering and Asterid evolution.</title>
        <authorList>
            <person name="Badouin H."/>
            <person name="Gouzy J."/>
            <person name="Grassa C.J."/>
            <person name="Murat F."/>
            <person name="Staton S.E."/>
            <person name="Cottret L."/>
            <person name="Lelandais-Briere C."/>
            <person name="Owens G.L."/>
            <person name="Carrere S."/>
            <person name="Mayjonade B."/>
            <person name="Legrand L."/>
            <person name="Gill N."/>
            <person name="Kane N.C."/>
            <person name="Bowers J.E."/>
            <person name="Hubner S."/>
            <person name="Bellec A."/>
            <person name="Berard A."/>
            <person name="Berges H."/>
            <person name="Blanchet N."/>
            <person name="Boniface M.C."/>
            <person name="Brunel D."/>
            <person name="Catrice O."/>
            <person name="Chaidir N."/>
            <person name="Claudel C."/>
            <person name="Donnadieu C."/>
            <person name="Faraut T."/>
            <person name="Fievet G."/>
            <person name="Helmstetter N."/>
            <person name="King M."/>
            <person name="Knapp S.J."/>
            <person name="Lai Z."/>
            <person name="Le Paslier M.C."/>
            <person name="Lippi Y."/>
            <person name="Lorenzon L."/>
            <person name="Mandel J.R."/>
            <person name="Marage G."/>
            <person name="Marchand G."/>
            <person name="Marquand E."/>
            <person name="Bret-Mestries E."/>
            <person name="Morien E."/>
            <person name="Nambeesan S."/>
            <person name="Nguyen T."/>
            <person name="Pegot-Espagnet P."/>
            <person name="Pouilly N."/>
            <person name="Raftis F."/>
            <person name="Sallet E."/>
            <person name="Schiex T."/>
            <person name="Thomas J."/>
            <person name="Vandecasteele C."/>
            <person name="Vares D."/>
            <person name="Vear F."/>
            <person name="Vautrin S."/>
            <person name="Crespi M."/>
            <person name="Mangin B."/>
            <person name="Burke J.M."/>
            <person name="Salse J."/>
            <person name="Munos S."/>
            <person name="Vincourt P."/>
            <person name="Rieseberg L.H."/>
            <person name="Langlade N.B."/>
        </authorList>
    </citation>
    <scope>NUCLEOTIDE SEQUENCE</scope>
    <source>
        <tissue evidence="5">Leaves</tissue>
    </source>
</reference>
<dbReference type="Gene3D" id="1.50.10.130">
    <property type="entry name" value="Terpene synthase, N-terminal domain"/>
    <property type="match status" value="1"/>
</dbReference>
<comment type="cofactor">
    <cofactor evidence="1">
        <name>Mg(2+)</name>
        <dbReference type="ChEBI" id="CHEBI:18420"/>
    </cofactor>
</comment>
<dbReference type="Gene3D" id="1.50.10.160">
    <property type="match status" value="1"/>
</dbReference>
<evidence type="ECO:0000256" key="2">
    <source>
        <dbReference type="ARBA" id="ARBA00022723"/>
    </source>
</evidence>